<dbReference type="Proteomes" id="UP001156389">
    <property type="component" value="Unassembled WGS sequence"/>
</dbReference>
<dbReference type="PANTHER" id="PTHR38436">
    <property type="entry name" value="POLYKETIDE CYCLASE SNOAL-LIKE DOMAIN"/>
    <property type="match status" value="1"/>
</dbReference>
<dbReference type="RefSeq" id="WP_260216590.1">
    <property type="nucleotide sequence ID" value="NZ_JAJAGO010000003.1"/>
</dbReference>
<protein>
    <submittedName>
        <fullName evidence="1">Ester cyclase</fullName>
    </submittedName>
</protein>
<dbReference type="EMBL" id="JAJAGO010000003">
    <property type="protein sequence ID" value="MCT2589583.1"/>
    <property type="molecule type" value="Genomic_DNA"/>
</dbReference>
<reference evidence="1 2" key="1">
    <citation type="submission" date="2021-10" db="EMBL/GenBank/DDBJ databases">
        <title>Streptomyces gossypii sp. nov., isolated from soil collected from cotton field.</title>
        <authorList>
            <person name="Ge X."/>
            <person name="Chen X."/>
            <person name="Liu W."/>
        </authorList>
    </citation>
    <scope>NUCLEOTIDE SEQUENCE [LARGE SCALE GENOMIC DNA]</scope>
    <source>
        <strain evidence="1 2">N2-109</strain>
    </source>
</reference>
<proteinExistence type="predicted"/>
<dbReference type="InterPro" id="IPR032710">
    <property type="entry name" value="NTF2-like_dom_sf"/>
</dbReference>
<gene>
    <name evidence="1" type="ORF">LHJ74_06540</name>
</gene>
<evidence type="ECO:0000313" key="2">
    <source>
        <dbReference type="Proteomes" id="UP001156389"/>
    </source>
</evidence>
<accession>A0ABT2JNY0</accession>
<organism evidence="1 2">
    <name type="scientific">Streptomyces gossypii</name>
    <dbReference type="NCBI Taxonomy" id="2883101"/>
    <lineage>
        <taxon>Bacteria</taxon>
        <taxon>Bacillati</taxon>
        <taxon>Actinomycetota</taxon>
        <taxon>Actinomycetes</taxon>
        <taxon>Kitasatosporales</taxon>
        <taxon>Streptomycetaceae</taxon>
        <taxon>Streptomyces</taxon>
    </lineage>
</organism>
<evidence type="ECO:0000313" key="1">
    <source>
        <dbReference type="EMBL" id="MCT2589583.1"/>
    </source>
</evidence>
<dbReference type="SUPFAM" id="SSF54427">
    <property type="entry name" value="NTF2-like"/>
    <property type="match status" value="1"/>
</dbReference>
<dbReference type="InterPro" id="IPR009959">
    <property type="entry name" value="Cyclase_SnoaL-like"/>
</dbReference>
<dbReference type="Gene3D" id="3.10.450.50">
    <property type="match status" value="1"/>
</dbReference>
<dbReference type="PANTHER" id="PTHR38436:SF1">
    <property type="entry name" value="ESTER CYCLASE"/>
    <property type="match status" value="1"/>
</dbReference>
<dbReference type="Pfam" id="PF07366">
    <property type="entry name" value="SnoaL"/>
    <property type="match status" value="1"/>
</dbReference>
<keyword evidence="2" id="KW-1185">Reference proteome</keyword>
<sequence>MTELDPQPDSELDLKAHALDILERVWNGQEHDLIYEFFLPDVVCHFPTMPPKHGREIVYELGDAFRQALPDYHNNIITVLRDGDWVFLRDEVTGTQDGVLMGIPGTGLPIVFREMWMFRFEGDKIAEFWQQGDYFGFLQQIGVAPPLGAGALESVGATLKTMGRFAALQAASKRRAKAAA</sequence>
<name>A0ABT2JNY0_9ACTN</name>
<comment type="caution">
    <text evidence="1">The sequence shown here is derived from an EMBL/GenBank/DDBJ whole genome shotgun (WGS) entry which is preliminary data.</text>
</comment>